<dbReference type="PANTHER" id="PTHR40265:SF1">
    <property type="entry name" value="GLYOXALASE-LIKE DOMAIN-CONTAINING PROTEIN"/>
    <property type="match status" value="1"/>
</dbReference>
<organism evidence="2 3">
    <name type="scientific">Lysinibacillus alkalisoli</name>
    <dbReference type="NCBI Taxonomy" id="1911548"/>
    <lineage>
        <taxon>Bacteria</taxon>
        <taxon>Bacillati</taxon>
        <taxon>Bacillota</taxon>
        <taxon>Bacilli</taxon>
        <taxon>Bacillales</taxon>
        <taxon>Bacillaceae</taxon>
        <taxon>Lysinibacillus</taxon>
    </lineage>
</organism>
<dbReference type="SUPFAM" id="SSF54593">
    <property type="entry name" value="Glyoxalase/Bleomycin resistance protein/Dihydroxybiphenyl dioxygenase"/>
    <property type="match status" value="1"/>
</dbReference>
<dbReference type="EMBL" id="BMJT01000002">
    <property type="protein sequence ID" value="GGG15575.1"/>
    <property type="molecule type" value="Genomic_DNA"/>
</dbReference>
<dbReference type="RefSeq" id="WP_188613660.1">
    <property type="nucleotide sequence ID" value="NZ_BMJT01000002.1"/>
</dbReference>
<dbReference type="Pfam" id="PF13468">
    <property type="entry name" value="Glyoxalase_3"/>
    <property type="match status" value="1"/>
</dbReference>
<gene>
    <name evidence="2" type="ORF">GCM10007425_07340</name>
</gene>
<keyword evidence="3" id="KW-1185">Reference proteome</keyword>
<evidence type="ECO:0000313" key="2">
    <source>
        <dbReference type="EMBL" id="GGG15575.1"/>
    </source>
</evidence>
<protein>
    <recommendedName>
        <fullName evidence="1">Glyoxalase-like domain-containing protein</fullName>
    </recommendedName>
</protein>
<dbReference type="AlphaFoldDB" id="A0A917FZQ2"/>
<sequence>MLQFDHLVHFTASPEAAATKFQAHGFHTVMGGKHEKLGTYNTLSYFGLRYIEFIGVFDDVRLLEQASLPYSLNATFVKQNKAQGGLRFALRTTNIKGLAEHFQALGYTCSGPKDFSRKRPDGKIIEWQLLFIGRKDMVFDMPFFIQWKEDDNTRFQTMQQEGMIVEQPAHITGIAYQTSHAQMMQQLWSEHLQLQALPSFEYQPFQATAYPVALQDGFTITFYQPKYSKQRDNLLSDNKIKALEMISARSQDDFTIDAMHYHMK</sequence>
<dbReference type="Proteomes" id="UP000616608">
    <property type="component" value="Unassembled WGS sequence"/>
</dbReference>
<dbReference type="PANTHER" id="PTHR40265">
    <property type="entry name" value="BLL2707 PROTEIN"/>
    <property type="match status" value="1"/>
</dbReference>
<dbReference type="Gene3D" id="3.10.180.10">
    <property type="entry name" value="2,3-Dihydroxybiphenyl 1,2-Dioxygenase, domain 1"/>
    <property type="match status" value="1"/>
</dbReference>
<accession>A0A917FZQ2</accession>
<name>A0A917FZQ2_9BACI</name>
<dbReference type="InterPro" id="IPR029068">
    <property type="entry name" value="Glyas_Bleomycin-R_OHBP_Dase"/>
</dbReference>
<evidence type="ECO:0000313" key="3">
    <source>
        <dbReference type="Proteomes" id="UP000616608"/>
    </source>
</evidence>
<proteinExistence type="predicted"/>
<comment type="caution">
    <text evidence="2">The sequence shown here is derived from an EMBL/GenBank/DDBJ whole genome shotgun (WGS) entry which is preliminary data.</text>
</comment>
<feature type="domain" description="Glyoxalase-like" evidence="1">
    <location>
        <begin position="4"/>
        <end position="190"/>
    </location>
</feature>
<dbReference type="InterPro" id="IPR025870">
    <property type="entry name" value="Glyoxalase-like_dom"/>
</dbReference>
<reference evidence="2" key="1">
    <citation type="journal article" date="2014" name="Int. J. Syst. Evol. Microbiol.">
        <title>Complete genome sequence of Corynebacterium casei LMG S-19264T (=DSM 44701T), isolated from a smear-ripened cheese.</title>
        <authorList>
            <consortium name="US DOE Joint Genome Institute (JGI-PGF)"/>
            <person name="Walter F."/>
            <person name="Albersmeier A."/>
            <person name="Kalinowski J."/>
            <person name="Ruckert C."/>
        </authorList>
    </citation>
    <scope>NUCLEOTIDE SEQUENCE</scope>
    <source>
        <strain evidence="2">CGMCC 1.15760</strain>
    </source>
</reference>
<reference evidence="2" key="2">
    <citation type="submission" date="2020-09" db="EMBL/GenBank/DDBJ databases">
        <authorList>
            <person name="Sun Q."/>
            <person name="Zhou Y."/>
        </authorList>
    </citation>
    <scope>NUCLEOTIDE SEQUENCE</scope>
    <source>
        <strain evidence="2">CGMCC 1.15760</strain>
    </source>
</reference>
<evidence type="ECO:0000259" key="1">
    <source>
        <dbReference type="Pfam" id="PF13468"/>
    </source>
</evidence>